<reference evidence="21" key="1">
    <citation type="submission" date="2020-05" db="EMBL/GenBank/DDBJ databases">
        <title>Phylogenomic resolution of chytrid fungi.</title>
        <authorList>
            <person name="Stajich J.E."/>
            <person name="Amses K."/>
            <person name="Simmons R."/>
            <person name="Seto K."/>
            <person name="Myers J."/>
            <person name="Bonds A."/>
            <person name="Quandt C.A."/>
            <person name="Barry K."/>
            <person name="Liu P."/>
            <person name="Grigoriev I."/>
            <person name="Longcore J.E."/>
            <person name="James T.Y."/>
        </authorList>
    </citation>
    <scope>NUCLEOTIDE SEQUENCE</scope>
    <source>
        <strain evidence="21">JEL0513</strain>
    </source>
</reference>
<dbReference type="FunFam" id="3.40.50.300:FF:002141">
    <property type="entry name" value="Dynein heavy chain"/>
    <property type="match status" value="1"/>
</dbReference>
<dbReference type="Gene3D" id="1.10.472.130">
    <property type="match status" value="1"/>
</dbReference>
<evidence type="ECO:0000313" key="22">
    <source>
        <dbReference type="Proteomes" id="UP001211907"/>
    </source>
</evidence>
<dbReference type="Gene3D" id="3.10.490.20">
    <property type="match status" value="1"/>
</dbReference>
<feature type="coiled-coil region" evidence="19">
    <location>
        <begin position="2920"/>
        <end position="2968"/>
    </location>
</feature>
<keyword evidence="13 19" id="KW-0175">Coiled coil</keyword>
<evidence type="ECO:0000256" key="16">
    <source>
        <dbReference type="ARBA" id="ARBA00023212"/>
    </source>
</evidence>
<evidence type="ECO:0000256" key="10">
    <source>
        <dbReference type="ARBA" id="ARBA00022840"/>
    </source>
</evidence>
<dbReference type="Gene3D" id="3.40.50.300">
    <property type="entry name" value="P-loop containing nucleotide triphosphate hydrolases"/>
    <property type="match status" value="5"/>
</dbReference>
<comment type="caution">
    <text evidence="21">The sequence shown here is derived from an EMBL/GenBank/DDBJ whole genome shotgun (WGS) entry which is preliminary data.</text>
</comment>
<dbReference type="InterPro" id="IPR041589">
    <property type="entry name" value="DNAH3_AAA_lid_1"/>
</dbReference>
<dbReference type="FunFam" id="1.10.287.2620:FF:000002">
    <property type="entry name" value="Dynein heavy chain 2, axonemal"/>
    <property type="match status" value="1"/>
</dbReference>
<dbReference type="FunFam" id="1.20.1270.280:FF:000001">
    <property type="entry name" value="dynein heavy chain 7, axonemal"/>
    <property type="match status" value="1"/>
</dbReference>
<dbReference type="Gene3D" id="1.20.140.100">
    <property type="entry name" value="Dynein heavy chain, N-terminal domain 2"/>
    <property type="match status" value="1"/>
</dbReference>
<evidence type="ECO:0000256" key="12">
    <source>
        <dbReference type="ARBA" id="ARBA00023017"/>
    </source>
</evidence>
<dbReference type="InterPro" id="IPR003593">
    <property type="entry name" value="AAA+_ATPase"/>
</dbReference>
<dbReference type="FunFam" id="1.10.8.1220:FF:000001">
    <property type="entry name" value="Dynein axonemal heavy chain 5"/>
    <property type="match status" value="1"/>
</dbReference>
<dbReference type="Pfam" id="PF17852">
    <property type="entry name" value="Dynein_AAA_lid"/>
    <property type="match status" value="1"/>
</dbReference>
<dbReference type="Pfam" id="PF12780">
    <property type="entry name" value="AAA_8"/>
    <property type="match status" value="1"/>
</dbReference>
<evidence type="ECO:0000256" key="14">
    <source>
        <dbReference type="ARBA" id="ARBA00023069"/>
    </source>
</evidence>
<dbReference type="GO" id="GO:0031514">
    <property type="term" value="C:motile cilium"/>
    <property type="evidence" value="ECO:0007669"/>
    <property type="project" value="UniProtKB-SubCell"/>
</dbReference>
<dbReference type="InterPro" id="IPR041466">
    <property type="entry name" value="Dynein_AAA5_ext"/>
</dbReference>
<feature type="domain" description="AAA+ ATPase" evidence="20">
    <location>
        <begin position="1425"/>
        <end position="1564"/>
    </location>
</feature>
<dbReference type="FunFam" id="1.20.140.100:FF:000004">
    <property type="entry name" value="Dynein axonemal heavy chain 6"/>
    <property type="match status" value="1"/>
</dbReference>
<dbReference type="InterPro" id="IPR041658">
    <property type="entry name" value="AAA_lid_11"/>
</dbReference>
<evidence type="ECO:0000256" key="2">
    <source>
        <dbReference type="ARBA" id="ARBA00004430"/>
    </source>
</evidence>
<dbReference type="Pfam" id="PF18199">
    <property type="entry name" value="Dynein_C"/>
    <property type="match status" value="1"/>
</dbReference>
<dbReference type="Gene3D" id="1.10.8.1220">
    <property type="match status" value="1"/>
</dbReference>
<dbReference type="InterPro" id="IPR042222">
    <property type="entry name" value="Dynein_2_N"/>
</dbReference>
<evidence type="ECO:0000256" key="19">
    <source>
        <dbReference type="SAM" id="Coils"/>
    </source>
</evidence>
<dbReference type="GO" id="GO:0003341">
    <property type="term" value="P:cilium movement"/>
    <property type="evidence" value="ECO:0007669"/>
    <property type="project" value="UniProtKB-ARBA"/>
</dbReference>
<dbReference type="GO" id="GO:0005858">
    <property type="term" value="C:axonemal dynein complex"/>
    <property type="evidence" value="ECO:0007669"/>
    <property type="project" value="UniProtKB-ARBA"/>
</dbReference>
<evidence type="ECO:0000256" key="11">
    <source>
        <dbReference type="ARBA" id="ARBA00022846"/>
    </source>
</evidence>
<dbReference type="FunFam" id="3.40.50.300:FF:000044">
    <property type="entry name" value="Dynein heavy chain 5, axonemal"/>
    <property type="match status" value="1"/>
</dbReference>
<dbReference type="GO" id="GO:0045505">
    <property type="term" value="F:dynein intermediate chain binding"/>
    <property type="evidence" value="ECO:0007669"/>
    <property type="project" value="InterPro"/>
</dbReference>
<organism evidence="21 22">
    <name type="scientific">Physocladia obscura</name>
    <dbReference type="NCBI Taxonomy" id="109957"/>
    <lineage>
        <taxon>Eukaryota</taxon>
        <taxon>Fungi</taxon>
        <taxon>Fungi incertae sedis</taxon>
        <taxon>Chytridiomycota</taxon>
        <taxon>Chytridiomycota incertae sedis</taxon>
        <taxon>Chytridiomycetes</taxon>
        <taxon>Chytridiales</taxon>
        <taxon>Chytriomycetaceae</taxon>
        <taxon>Physocladia</taxon>
    </lineage>
</organism>
<dbReference type="PANTHER" id="PTHR22878:SF70">
    <property type="entry name" value="DYNEIN HEAVY CHAIN 2, AXONEMAL"/>
    <property type="match status" value="1"/>
</dbReference>
<keyword evidence="10" id="KW-0067">ATP-binding</keyword>
<protein>
    <recommendedName>
        <fullName evidence="5">Dynein heavy chain, cytoplasmic</fullName>
    </recommendedName>
    <alternativeName>
        <fullName evidence="18">Dynein heavy chain, cytosolic</fullName>
    </alternativeName>
</protein>
<dbReference type="Gene3D" id="3.20.180.20">
    <property type="entry name" value="Dynein heavy chain, N-terminal domain 2"/>
    <property type="match status" value="1"/>
</dbReference>
<evidence type="ECO:0000256" key="3">
    <source>
        <dbReference type="ARBA" id="ARBA00008887"/>
    </source>
</evidence>
<dbReference type="Pfam" id="PF12781">
    <property type="entry name" value="AAA_9"/>
    <property type="match status" value="1"/>
</dbReference>
<dbReference type="Pfam" id="PF03028">
    <property type="entry name" value="Dynein_heavy"/>
    <property type="match status" value="1"/>
</dbReference>
<keyword evidence="14" id="KW-0969">Cilium</keyword>
<keyword evidence="11" id="KW-0282">Flagellum</keyword>
<dbReference type="FunFam" id="1.20.920.30:FF:000002">
    <property type="entry name" value="Dynein axonemal heavy chain 3"/>
    <property type="match status" value="1"/>
</dbReference>
<evidence type="ECO:0000256" key="1">
    <source>
        <dbReference type="ARBA" id="ARBA00004230"/>
    </source>
</evidence>
<dbReference type="InterPro" id="IPR024743">
    <property type="entry name" value="Dynein_HC_stalk"/>
</dbReference>
<dbReference type="FunFam" id="1.10.8.720:FF:000001">
    <property type="entry name" value="dynein heavy chain 7, axonemal"/>
    <property type="match status" value="1"/>
</dbReference>
<keyword evidence="8" id="KW-0677">Repeat</keyword>
<dbReference type="InterPro" id="IPR035699">
    <property type="entry name" value="AAA_6"/>
</dbReference>
<evidence type="ECO:0000259" key="20">
    <source>
        <dbReference type="SMART" id="SM00382"/>
    </source>
</evidence>
<dbReference type="InterPro" id="IPR026983">
    <property type="entry name" value="DHC"/>
</dbReference>
<feature type="domain" description="AAA+ ATPase" evidence="20">
    <location>
        <begin position="2054"/>
        <end position="2202"/>
    </location>
</feature>
<dbReference type="EMBL" id="JADGJH010000389">
    <property type="protein sequence ID" value="KAJ3130327.1"/>
    <property type="molecule type" value="Genomic_DNA"/>
</dbReference>
<dbReference type="InterPro" id="IPR042219">
    <property type="entry name" value="AAA_lid_11_sf"/>
</dbReference>
<dbReference type="InterPro" id="IPR043157">
    <property type="entry name" value="Dynein_AAA1S"/>
</dbReference>
<dbReference type="GO" id="GO:0008569">
    <property type="term" value="F:minus-end-directed microtubule motor activity"/>
    <property type="evidence" value="ECO:0007669"/>
    <property type="project" value="InterPro"/>
</dbReference>
<dbReference type="FunFam" id="3.40.50.300:FF:000223">
    <property type="entry name" value="Dynein heavy chain 3, axonemal"/>
    <property type="match status" value="1"/>
</dbReference>
<dbReference type="Gene3D" id="1.20.58.1120">
    <property type="match status" value="1"/>
</dbReference>
<dbReference type="Pfam" id="PF08393">
    <property type="entry name" value="DHC_N2"/>
    <property type="match status" value="1"/>
</dbReference>
<keyword evidence="7" id="KW-0493">Microtubule</keyword>
<dbReference type="SUPFAM" id="SSF52540">
    <property type="entry name" value="P-loop containing nucleoside triphosphate hydrolases"/>
    <property type="match status" value="4"/>
</dbReference>
<dbReference type="Pfam" id="PF12775">
    <property type="entry name" value="AAA_7"/>
    <property type="match status" value="1"/>
</dbReference>
<feature type="coiled-coil region" evidence="19">
    <location>
        <begin position="891"/>
        <end position="918"/>
    </location>
</feature>
<dbReference type="GO" id="GO:0051959">
    <property type="term" value="F:dynein light intermediate chain binding"/>
    <property type="evidence" value="ECO:0007669"/>
    <property type="project" value="InterPro"/>
</dbReference>
<evidence type="ECO:0000256" key="13">
    <source>
        <dbReference type="ARBA" id="ARBA00023054"/>
    </source>
</evidence>
<gene>
    <name evidence="21" type="primary">DNAH7_2</name>
    <name evidence="21" type="ORF">HK100_008100</name>
</gene>
<evidence type="ECO:0000256" key="6">
    <source>
        <dbReference type="ARBA" id="ARBA00022490"/>
    </source>
</evidence>
<dbReference type="GO" id="GO:0005874">
    <property type="term" value="C:microtubule"/>
    <property type="evidence" value="ECO:0007669"/>
    <property type="project" value="UniProtKB-KW"/>
</dbReference>
<keyword evidence="6" id="KW-0963">Cytoplasm</keyword>
<evidence type="ECO:0000256" key="4">
    <source>
        <dbReference type="ARBA" id="ARBA00011655"/>
    </source>
</evidence>
<accession>A0AAD5XIH8</accession>
<evidence type="ECO:0000256" key="17">
    <source>
        <dbReference type="ARBA" id="ARBA00023273"/>
    </source>
</evidence>
<evidence type="ECO:0000256" key="9">
    <source>
        <dbReference type="ARBA" id="ARBA00022741"/>
    </source>
</evidence>
<dbReference type="FunFam" id="3.20.180.20:FF:000003">
    <property type="entry name" value="Dynein heavy chain 12, axonemal"/>
    <property type="match status" value="1"/>
</dbReference>
<dbReference type="InterPro" id="IPR042228">
    <property type="entry name" value="Dynein_linker_3"/>
</dbReference>
<dbReference type="Pfam" id="PF12777">
    <property type="entry name" value="MT"/>
    <property type="match status" value="1"/>
</dbReference>
<comment type="subunit">
    <text evidence="4">Consists of at least two heavy chains and a number of intermediate and light chains.</text>
</comment>
<keyword evidence="16" id="KW-0206">Cytoskeleton</keyword>
<dbReference type="FunFam" id="3.40.50.300:FF:000362">
    <property type="entry name" value="Dynein, axonemal, heavy chain 6"/>
    <property type="match status" value="1"/>
</dbReference>
<name>A0AAD5XIH8_9FUNG</name>
<dbReference type="FunFam" id="1.20.920.20:FF:000006">
    <property type="entry name" value="Dynein, axonemal, heavy chain 6"/>
    <property type="match status" value="1"/>
</dbReference>
<dbReference type="Gene3D" id="6.10.140.1060">
    <property type="match status" value="1"/>
</dbReference>
<dbReference type="Gene3D" id="1.20.920.30">
    <property type="match status" value="1"/>
</dbReference>
<evidence type="ECO:0000256" key="8">
    <source>
        <dbReference type="ARBA" id="ARBA00022737"/>
    </source>
</evidence>
<dbReference type="Gene3D" id="1.10.287.2620">
    <property type="match status" value="1"/>
</dbReference>
<dbReference type="Pfam" id="PF18198">
    <property type="entry name" value="AAA_lid_11"/>
    <property type="match status" value="1"/>
</dbReference>
<evidence type="ECO:0000256" key="7">
    <source>
        <dbReference type="ARBA" id="ARBA00022701"/>
    </source>
</evidence>
<dbReference type="InterPro" id="IPR024317">
    <property type="entry name" value="Dynein_heavy_chain_D4_dom"/>
</dbReference>
<dbReference type="InterPro" id="IPR004273">
    <property type="entry name" value="Dynein_heavy_D6_P-loop"/>
</dbReference>
<comment type="subcellular location">
    <subcellularLocation>
        <location evidence="1">Cell projection</location>
        <location evidence="1">Cilium</location>
        <location evidence="1">Flagellum</location>
    </subcellularLocation>
    <subcellularLocation>
        <location evidence="2">Cytoplasm</location>
        <location evidence="2">Cytoskeleton</location>
        <location evidence="2">Cilium axoneme</location>
    </subcellularLocation>
</comment>
<keyword evidence="12" id="KW-0243">Dynein</keyword>
<dbReference type="InterPro" id="IPR043160">
    <property type="entry name" value="Dynein_C_barrel"/>
</dbReference>
<keyword evidence="15" id="KW-0505">Motor protein</keyword>
<dbReference type="InterPro" id="IPR027417">
    <property type="entry name" value="P-loop_NTPase"/>
</dbReference>
<dbReference type="FunFam" id="3.40.50.300:FF:001328">
    <property type="entry name" value="Dynein heavy chain 6, axonemal"/>
    <property type="match status" value="1"/>
</dbReference>
<dbReference type="GO" id="GO:0005524">
    <property type="term" value="F:ATP binding"/>
    <property type="evidence" value="ECO:0007669"/>
    <property type="project" value="UniProtKB-KW"/>
</dbReference>
<evidence type="ECO:0000256" key="18">
    <source>
        <dbReference type="ARBA" id="ARBA00033439"/>
    </source>
</evidence>
<dbReference type="InterPro" id="IPR013602">
    <property type="entry name" value="Dynein_heavy_linker"/>
</dbReference>
<dbReference type="InterPro" id="IPR035706">
    <property type="entry name" value="AAA_9"/>
</dbReference>
<evidence type="ECO:0000313" key="21">
    <source>
        <dbReference type="EMBL" id="KAJ3130327.1"/>
    </source>
</evidence>
<comment type="similarity">
    <text evidence="3">Belongs to the dynein heavy chain family.</text>
</comment>
<keyword evidence="17" id="KW-0966">Cell projection</keyword>
<proteinExistence type="inferred from homology"/>
<keyword evidence="9" id="KW-0547">Nucleotide-binding</keyword>
<dbReference type="Gene3D" id="1.20.1270.280">
    <property type="match status" value="1"/>
</dbReference>
<dbReference type="FunFam" id="3.10.490.20:FF:000001">
    <property type="entry name" value="dynein heavy chain 7, axonemal"/>
    <property type="match status" value="1"/>
</dbReference>
<dbReference type="FunFam" id="1.10.8.710:FF:000004">
    <property type="entry name" value="Dynein axonemal heavy chain 6"/>
    <property type="match status" value="1"/>
</dbReference>
<dbReference type="Gene3D" id="1.20.920.20">
    <property type="match status" value="1"/>
</dbReference>
<evidence type="ECO:0000256" key="5">
    <source>
        <dbReference type="ARBA" id="ARBA00022197"/>
    </source>
</evidence>
<dbReference type="Pfam" id="PF12774">
    <property type="entry name" value="AAA_6"/>
    <property type="match status" value="1"/>
</dbReference>
<dbReference type="InterPro" id="IPR041228">
    <property type="entry name" value="Dynein_C"/>
</dbReference>
<evidence type="ECO:0000256" key="15">
    <source>
        <dbReference type="ARBA" id="ARBA00023175"/>
    </source>
</evidence>
<dbReference type="Proteomes" id="UP001211907">
    <property type="component" value="Unassembled WGS sequence"/>
</dbReference>
<sequence length="4120" mass="467846">MTLKELVKASQETRMLQREAPGSLLSKIKVKTDHKLHIKKEWLLLQQHQRAHTHTQENIEQEQQQQQQEAFAKYNNFDPFRGRGKKYNGEVNAIDRFDSTVGSNNTAAAAATVIAYGDNFLSSTEADMGFLSNLSFKEKLVDFLIEQQNQKNKPEDDEAAEMIIMNMDRSFIPDTRRKSFKRHLPSDSSISGLIDKETEEQELLEAFYNYFNENIKSQSYSEIEEKTVDRILNSIPTLLKENHVKLLTELENEVQKEFCESGKISAVNYILRKPVGKADRIRKDHLPFPQDKCPFPSGWQKPFKDAKTKLEKNLFIAHPCMLRVMAIWREFEDQRFVNMQEIQSQKEAFRIGGFRSMILVQSEKCREVLLKGWFIKVLRIFAEYFVRPRRRGSIVERPPDAFFRSASALLYNEILTIITESIHTYTSLFSFYPISAPIENEHGQLIQTHPSSFQALPPRFYVRLCLDNAKVEFDPVLADIGEAVIDCLDFCYKAVESIPQIDGVIFNSSASAADAFLTPANHQHLPNNNGIRTNNSSTIQTPASTLDQVDAIAACISAVRHDQYLRIAPEPSIVKTALGKLKAYTNECFKVVHEFVESRYKQFESIYTGLALQDIAAFFLEEHQFDEYTREIEKYRNIAAQVMKNPRRAELPMVELLCDELHHEIALIAMECSDKFLQKIVLQTIEHEKSVCSRYEIIEENAQKVPENFKEMADQMEYIELVKSETLPGLLMELDQVRQRIVYIATFSTMSEEHIQLNNRTFTWPMRIGPIMDKVNSIMGAAREKSEAQLKERRLKFESELEDVGKQVEELMDVGDLDEMPFYVKKVQGMVKQLQTAQETISSFNKEEQLFGWPITVYPQRKGILQALEPYNALYTTSVNFQKSYKKWMDGNLLELDAEQIEAEVDTLKREMHRVLGTLIQAPAPQNIAKQVKEKIEEFMQNIPTIQVLCNPGMRDRHWAKMSSVANIELKPDANSSLRKMLKLNLDQHLPQFKEISESASKEYTLEKNMKKMAIEWEPLELVLLAYRETGTSILASVEEAQQLLDDQIVKTQSMRGSPYIKPFEAEIKEWERKLLTTQEILDEWLKVQATWLYLEPIFSSEDIMNQMPEEGKKFKMVDQSWRKIMLQVLEDRHILRVTDIPNLLDDMIKNNEYLELILKGLNSYLELKRISFPRFFFLSNDEMLEILSETKDPLRVQPHLKKAFEGIATLEFDANLDILALFSAEKERLPLLHKISTVEAKGAVERWLLGVEKGMLESVKYVVSESYKAFFTKPRNQWVLDWPGQVVLCVSSIFWTLGMENAIAAGKKGLDEYCVQLNKEMQDIIALVRGNLSKMARTTLGALVVIDVHARDVTSQLASEGLKDVSDFAWLSQLRYYFQDSDVLVKMINAVKVYGYEYLGNSPRLVITPLTDRCYRTLMGALQLNLGGAPEGPAGTGKTETTKDLAKALAKQCVVFNCSDGLDYLAMGKFFKGLASSGAWACFDEFNRIDLEVLSVVAQQVLTIQRAVAMKMKEFMFEGTKLTLQPTCAVFITMNPGYAGRSELPDNLKALFRTVAMMVPDYTLIGEITLYSFGFIEARNLARKISATYRLCSEQLSSQDHYDYGMRAVKSVLTAAGNLKLKYPDENEQILVLRSIIDVNLPKFLSQDIALFKGIATDLFPGVKLPKPDYTMLETAIEKSCKKLGLQMVPAFVEKIIQLYEMMLVRHGYMLVGEPFSGKTSAYRVLADGLTDLCTTLGDDSEFQKVQIKVINPKSITMGQLYGQFDPISHEWTDGVLATSFRSFASSPSPDRKWVIFDGPVDAIWVENMNTVLDDNKKLCLMSGEIIQLSNTMSLVFEVMDLAVASPATVSRCGMVYLEPERMGWRPLIKSWLESLEYMAPDNVQYLNQLFELLVPSCLQFVKRDCKEVSPTSDIGLVRSLSQILDSLFDNFRDNSQATNPEDAKRLECKFVFSLIWSIGGSVDQQSQVKFDAFLRDLLAKSMEMRLPIPIEEESVVYDYVFESKAGEEDTWKLWINTIEHAEIPQNADFGDIIIPTKDTARYNYLMELLVTHNKMYLLVGPTGTGKSKYIANKLLTGLSKSKYIPMFINFSARTSANQTQDIVMSKLDKRRKGVFGPPVGKRYLIFIDDLNVPQKETYGAQPPIELFRQWVDHGNWYDKKDTSRLELIEIQLIGAMGPPGGGRNVITPRLSRHFNQVVINSFDDLTMARIFHSILTWHFGRMEFADEIREMAQGVIQATLSTYKWVIENLLPTPAKTHYTFNLRDFSKVIQGVLLSKPSFFQTPDQIIRLWAHEVYRVYCDRLISDDDRYGLFSHLLDTMKECFVCEPDEVFQSIASGVGENDTIILMEDDMRGLVYGDILSPRKPNEDPDYIEMLDFDKITNVVSVFLNEYNQIKKTKLNLVLFRFAIEHVARLCRILKLPGGNALLVGVGGSGRQSLTKLSAFIVQYEQYQIEISKSYGKVEWRDDIKKILLTAGAENKKTVFLFPDTQIKEESFIEDVSNLLNAGDVPNIFAADEKQNIIEKCVNDAQEEGKLGDGSPATLYNYFIERVKKNLHIVLCMSPIGDAFRTRMRMFSSIVNCCTIDWFHEWPEDALQAVAKQFFSDLDLSESIRNSVVVMCRHFHQSAINLSGKFLANLNRHNYVTPTSYLELLNAYKMLLKSKLEEVSSIRRRYTGGLEKLQFAADQVMQMQIDLSDLQPQLKKTSEETSEMLVKIAKESVEVEATRSIVAGEEAIATAKANESTAIKTDCEADLATALPLLNSALAALDTLKKQDIDLVKSMKNPPDGVKLVMEAVCVMKDIKPEKIPDPSGSGRMIFDYWKSSLKMLNDPKFLDSLKSFDKDDIPVAVIKKIRTNYMPNPEFKPEKVRNASSAAEGLCNWILAMESYDKVAKVVAPKQIALAHAEAELAVTLAGLAEKRAILQAVQDRLTALNDNLNALSAKKDRLEREVKSCEEQLDRAQKLLGGLGGEKQRWTEVVAQLDGTLYNLSGDVLLSAGVVAYLGAFTKFYRTECTAEWLERCRSEGIACSDVFNLQKVLGDPITTRAWNIAGLPSDSFSIDNGIIVSNARRWPLMIDPQGQANKWVKNMEKDNNLQIIKLTDTDYVRNLENAITFGAPVLLENIKEEIDPIMDTILQKQVFKSGGADCIRLGDAVIEYNANFRLYITTKLRNPHYLPEVSVKVSVLNFMITPEGLEDQLLGIVVAKERPELEEEKTQLILQSAENKKKLKEIEDQILSILSSAEGNILQNETAIEVLSSSKVLSVELFEKQKIAEETEKKIDETRDSYRPIASHSSVLFFCIADLANIENMYQYSLNWFIDLFINGIMQSAKSSIVKRRLKTLETYFTYSLYCNVCRSLFEKDKLVFSFLLCTAILRGRGELDLVEFQFLTTGGIGLGLSDVPNPDPVWIAEKTWAEITRLSALPAFKGLIEDFKVSEWRFFVDFPEPINAPIPEKWATSLNDLEKTLLVRVLRPERIVPVIQEFVKLKLGQKFIEPPTFDLSGSYDDSSNRTPLIFILSPGVDPMAQLLKFADDKGMGGLKCQSISLGQGQGPIAAAMIKDAQKTGTWIVLQNCHLAVSWLAALEKIVDDMSTASIHKDFRLWLTSYPSDKFPSSILQVGVKMTNEPPKGVKANLFKSYISDPIADEKFFTSCTKAGPWEKLLFGLCTFHAIIQERRNFGPLGWNIPYEFNESDLRISMRQLLMFLDEYEEIPFKALSYLTGECNYGGRVTDDWDRRTLMNILSIYYCPAIVDDPGYKFSPSGIYYAPPKGKHSEYVEYIKQLPLNQSPEIFGVHDNGDIAKQLADTKNLFASVIKTQESSASGGGAGGGKSNDEIVTEVAADILNRIPRTFNLEAAVTKYPVNYNESMNTVLIQEMIRFNRLIQIILVSLVNVQKAIRGLVVMNAELEELSKSILISRVPSMWASKSYPSLKPLGAYVTDLVARIKFFQTWFDEGCPKLFWMSGFFFTQSFITAALQNYARKFSIPIDELGVEFEVMNSLAHNAITVPPENGVYVNGLFLEGARWNKEKGVIGESQNKVLYDSLPVIWFKPCKIAEYKPKSTYDCPVYKTSARRGVLSTTGHSTNYVICIKLPSEKEQKHWILRGVAALLQLDD</sequence>
<dbReference type="Gene3D" id="1.10.8.710">
    <property type="match status" value="1"/>
</dbReference>
<dbReference type="Pfam" id="PF17857">
    <property type="entry name" value="AAA_lid_1"/>
    <property type="match status" value="1"/>
</dbReference>
<dbReference type="SMART" id="SM00382">
    <property type="entry name" value="AAA"/>
    <property type="match status" value="2"/>
</dbReference>
<dbReference type="FunFam" id="1.20.58.1120:FF:000005">
    <property type="entry name" value="Dynein, axonemal, heavy chain 12"/>
    <property type="match status" value="1"/>
</dbReference>
<dbReference type="PANTHER" id="PTHR22878">
    <property type="entry name" value="DYNEIN HEAVY CHAIN 6, AXONEMAL-LIKE-RELATED"/>
    <property type="match status" value="1"/>
</dbReference>
<keyword evidence="22" id="KW-1185">Reference proteome</keyword>
<dbReference type="Gene3D" id="1.10.8.720">
    <property type="entry name" value="Region D6 of dynein motor"/>
    <property type="match status" value="1"/>
</dbReference>